<keyword evidence="2" id="KW-0808">Transferase</keyword>
<keyword evidence="3" id="KW-0949">S-adenosyl-L-methionine</keyword>
<keyword evidence="4" id="KW-0443">Lipid metabolism</keyword>
<dbReference type="GO" id="GO:0032259">
    <property type="term" value="P:methylation"/>
    <property type="evidence" value="ECO:0007669"/>
    <property type="project" value="UniProtKB-KW"/>
</dbReference>
<dbReference type="Pfam" id="PF13649">
    <property type="entry name" value="Methyltransf_25"/>
    <property type="match status" value="1"/>
</dbReference>
<dbReference type="GO" id="GO:0006629">
    <property type="term" value="P:lipid metabolic process"/>
    <property type="evidence" value="ECO:0007669"/>
    <property type="project" value="UniProtKB-KW"/>
</dbReference>
<organism evidence="7 8">
    <name type="scientific">Heterodermia speciosa</name>
    <dbReference type="NCBI Taxonomy" id="116794"/>
    <lineage>
        <taxon>Eukaryota</taxon>
        <taxon>Fungi</taxon>
        <taxon>Dikarya</taxon>
        <taxon>Ascomycota</taxon>
        <taxon>Pezizomycotina</taxon>
        <taxon>Lecanoromycetes</taxon>
        <taxon>OSLEUM clade</taxon>
        <taxon>Lecanoromycetidae</taxon>
        <taxon>Caliciales</taxon>
        <taxon>Physciaceae</taxon>
        <taxon>Heterodermia</taxon>
    </lineage>
</organism>
<dbReference type="PANTHER" id="PTHR43667">
    <property type="entry name" value="CYCLOPROPANE-FATTY-ACYL-PHOSPHOLIPID SYNTHASE"/>
    <property type="match status" value="1"/>
</dbReference>
<proteinExistence type="predicted"/>
<comment type="caution">
    <text evidence="7">The sequence shown here is derived from an EMBL/GenBank/DDBJ whole genome shotgun (WGS) entry which is preliminary data.</text>
</comment>
<dbReference type="InterPro" id="IPR029063">
    <property type="entry name" value="SAM-dependent_MTases_sf"/>
</dbReference>
<keyword evidence="8" id="KW-1185">Reference proteome</keyword>
<evidence type="ECO:0000259" key="6">
    <source>
        <dbReference type="Pfam" id="PF13649"/>
    </source>
</evidence>
<keyword evidence="1" id="KW-0489">Methyltransferase</keyword>
<reference evidence="7" key="1">
    <citation type="submission" date="2021-03" db="EMBL/GenBank/DDBJ databases">
        <authorList>
            <person name="Tagirdzhanova G."/>
        </authorList>
    </citation>
    <scope>NUCLEOTIDE SEQUENCE</scope>
</reference>
<dbReference type="AlphaFoldDB" id="A0A8H3G9S5"/>
<dbReference type="Gene3D" id="3.40.50.150">
    <property type="entry name" value="Vaccinia Virus protein VP39"/>
    <property type="match status" value="1"/>
</dbReference>
<dbReference type="InterPro" id="IPR050723">
    <property type="entry name" value="CFA/CMAS"/>
</dbReference>
<dbReference type="CDD" id="cd02440">
    <property type="entry name" value="AdoMet_MTases"/>
    <property type="match status" value="1"/>
</dbReference>
<dbReference type="EMBL" id="CAJPDS010000084">
    <property type="protein sequence ID" value="CAF9935586.1"/>
    <property type="molecule type" value="Genomic_DNA"/>
</dbReference>
<sequence length="494" mass="54083">MANLDDSEARNGPLPDAVSHKESSTFTNGHSGCHEATDPEKLFDSLNQTYSDAYESNAAQVQCIQKLLSMLSPGSRVLDVGSGTGLPVASMLTDAGIAVTGIDISSAMIDVARAKVPSANFHRCNMRHYRPPNDEKYDAIVAIFSIINLPTSAIREMAFKMAHWLKPGGLLVLGTIDFTDVDQAEGWPADPYGEWLNHHFMGQVIKDNVFGVGQWISLLRSADIALVDAQGSVFAAEDKGIVVEPECFFIGRKGEKESLMGPFCPSNAGMGLSQYMLNEIEQQIIADRDELARLLNGLPDVADISKGRIRIKNNEIFILPGVENGAPHHNHTQHVSTQVLDTNEAPKSHHLQHHPGSSVFMIRPAPFNDVVTILNNVASIISHSTLHAGTDLQAAVAQLQSTGYTDCRTHLLGDEYIDFSSSKYVTEDAIKLFIQAFPVDQQNPRRETIMLLLKAQLEKYFANQKHCGGHTDRIGFQRVVLIARREGPGVQATP</sequence>
<evidence type="ECO:0000256" key="4">
    <source>
        <dbReference type="ARBA" id="ARBA00023098"/>
    </source>
</evidence>
<feature type="region of interest" description="Disordered" evidence="5">
    <location>
        <begin position="1"/>
        <end position="38"/>
    </location>
</feature>
<evidence type="ECO:0000256" key="1">
    <source>
        <dbReference type="ARBA" id="ARBA00022603"/>
    </source>
</evidence>
<dbReference type="GO" id="GO:0008168">
    <property type="term" value="F:methyltransferase activity"/>
    <property type="evidence" value="ECO:0007669"/>
    <property type="project" value="UniProtKB-KW"/>
</dbReference>
<dbReference type="InterPro" id="IPR041698">
    <property type="entry name" value="Methyltransf_25"/>
</dbReference>
<dbReference type="PANTHER" id="PTHR43667:SF1">
    <property type="entry name" value="CYCLOPROPANE-FATTY-ACYL-PHOSPHOLIPID SYNTHASE"/>
    <property type="match status" value="1"/>
</dbReference>
<evidence type="ECO:0000256" key="5">
    <source>
        <dbReference type="SAM" id="MobiDB-lite"/>
    </source>
</evidence>
<accession>A0A8H3G9S5</accession>
<evidence type="ECO:0000313" key="8">
    <source>
        <dbReference type="Proteomes" id="UP000664521"/>
    </source>
</evidence>
<evidence type="ECO:0000313" key="7">
    <source>
        <dbReference type="EMBL" id="CAF9935586.1"/>
    </source>
</evidence>
<evidence type="ECO:0000256" key="2">
    <source>
        <dbReference type="ARBA" id="ARBA00022679"/>
    </source>
</evidence>
<dbReference type="Proteomes" id="UP000664521">
    <property type="component" value="Unassembled WGS sequence"/>
</dbReference>
<name>A0A8H3G9S5_9LECA</name>
<dbReference type="OrthoDB" id="540004at2759"/>
<dbReference type="SUPFAM" id="SSF53335">
    <property type="entry name" value="S-adenosyl-L-methionine-dependent methyltransferases"/>
    <property type="match status" value="1"/>
</dbReference>
<evidence type="ECO:0000256" key="3">
    <source>
        <dbReference type="ARBA" id="ARBA00022691"/>
    </source>
</evidence>
<gene>
    <name evidence="7" type="ORF">HETSPECPRED_009833</name>
</gene>
<protein>
    <recommendedName>
        <fullName evidence="6">Methyltransferase domain-containing protein</fullName>
    </recommendedName>
</protein>
<feature type="domain" description="Methyltransferase" evidence="6">
    <location>
        <begin position="77"/>
        <end position="169"/>
    </location>
</feature>